<reference evidence="20" key="1">
    <citation type="journal article" date="2021" name="Open Biol.">
        <title>Shared evolutionary footprints suggest mitochondrial oxidative damage underlies multiple complex I losses in fungi.</title>
        <authorList>
            <person name="Schikora-Tamarit M.A."/>
            <person name="Marcet-Houben M."/>
            <person name="Nosek J."/>
            <person name="Gabaldon T."/>
        </authorList>
    </citation>
    <scope>NUCLEOTIDE SEQUENCE</scope>
    <source>
        <strain evidence="20">CBS2887</strain>
    </source>
</reference>
<dbReference type="Pfam" id="PF08030">
    <property type="entry name" value="NAD_binding_6"/>
    <property type="match status" value="1"/>
</dbReference>
<evidence type="ECO:0000256" key="15">
    <source>
        <dbReference type="SAM" id="Phobius"/>
    </source>
</evidence>
<dbReference type="Gene3D" id="3.40.50.80">
    <property type="entry name" value="Nucleotide-binding domain of ferredoxin-NADP reductase (FNR) module"/>
    <property type="match status" value="1"/>
</dbReference>
<evidence type="ECO:0000259" key="19">
    <source>
        <dbReference type="Pfam" id="PF08030"/>
    </source>
</evidence>
<dbReference type="InterPro" id="IPR039261">
    <property type="entry name" value="FNR_nucleotide-bd"/>
</dbReference>
<evidence type="ECO:0000256" key="8">
    <source>
        <dbReference type="ARBA" id="ARBA00022857"/>
    </source>
</evidence>
<organism evidence="20 21">
    <name type="scientific">Wickerhamomyces pijperi</name>
    <name type="common">Yeast</name>
    <name type="synonym">Pichia pijperi</name>
    <dbReference type="NCBI Taxonomy" id="599730"/>
    <lineage>
        <taxon>Eukaryota</taxon>
        <taxon>Fungi</taxon>
        <taxon>Dikarya</taxon>
        <taxon>Ascomycota</taxon>
        <taxon>Saccharomycotina</taxon>
        <taxon>Saccharomycetes</taxon>
        <taxon>Phaffomycetales</taxon>
        <taxon>Wickerhamomycetaceae</taxon>
        <taxon>Wickerhamomyces</taxon>
    </lineage>
</organism>
<reference evidence="20" key="2">
    <citation type="submission" date="2021-01" db="EMBL/GenBank/DDBJ databases">
        <authorList>
            <person name="Schikora-Tamarit M.A."/>
        </authorList>
    </citation>
    <scope>NUCLEOTIDE SEQUENCE</scope>
    <source>
        <strain evidence="20">CBS2887</strain>
    </source>
</reference>
<dbReference type="EMBL" id="JAEUBG010001292">
    <property type="protein sequence ID" value="KAH3686619.1"/>
    <property type="molecule type" value="Genomic_DNA"/>
</dbReference>
<keyword evidence="10 15" id="KW-1133">Transmembrane helix</keyword>
<evidence type="ECO:0000256" key="1">
    <source>
        <dbReference type="ARBA" id="ARBA00001974"/>
    </source>
</evidence>
<dbReference type="SUPFAM" id="SSF52343">
    <property type="entry name" value="Ferredoxin reductase-like, C-terminal NADP-linked domain"/>
    <property type="match status" value="1"/>
</dbReference>
<feature type="signal peptide" evidence="16">
    <location>
        <begin position="1"/>
        <end position="29"/>
    </location>
</feature>
<dbReference type="InterPro" id="IPR013130">
    <property type="entry name" value="Fe3_Rdtase_TM_dom"/>
</dbReference>
<feature type="transmembrane region" description="Helical" evidence="15">
    <location>
        <begin position="314"/>
        <end position="335"/>
    </location>
</feature>
<comment type="caution">
    <text evidence="20">The sequence shown here is derived from an EMBL/GenBank/DDBJ whole genome shotgun (WGS) entry which is preliminary data.</text>
</comment>
<dbReference type="SFLD" id="SFLDG01168">
    <property type="entry name" value="Ferric_reductase_subgroup_(FRE"/>
    <property type="match status" value="1"/>
</dbReference>
<evidence type="ECO:0000256" key="14">
    <source>
        <dbReference type="ARBA" id="ARBA00023136"/>
    </source>
</evidence>
<evidence type="ECO:0000256" key="2">
    <source>
        <dbReference type="ARBA" id="ARBA00004141"/>
    </source>
</evidence>
<dbReference type="Proteomes" id="UP000774326">
    <property type="component" value="Unassembled WGS sequence"/>
</dbReference>
<keyword evidence="3" id="KW-0813">Transport</keyword>
<keyword evidence="12" id="KW-0408">Iron</keyword>
<dbReference type="AlphaFoldDB" id="A0A9P8QBX8"/>
<keyword evidence="7" id="KW-0274">FAD</keyword>
<accession>A0A9P8QBX8</accession>
<dbReference type="SFLD" id="SFLDS00052">
    <property type="entry name" value="Ferric_Reductase_Domain"/>
    <property type="match status" value="1"/>
</dbReference>
<keyword evidence="5" id="KW-0285">Flavoprotein</keyword>
<evidence type="ECO:0000259" key="17">
    <source>
        <dbReference type="Pfam" id="PF01794"/>
    </source>
</evidence>
<keyword evidence="11" id="KW-0560">Oxidoreductase</keyword>
<evidence type="ECO:0000313" key="21">
    <source>
        <dbReference type="Proteomes" id="UP000774326"/>
    </source>
</evidence>
<dbReference type="InterPro" id="IPR013121">
    <property type="entry name" value="Fe_red_NAD-bd_6"/>
</dbReference>
<feature type="domain" description="FAD-binding 8" evidence="18">
    <location>
        <begin position="430"/>
        <end position="535"/>
    </location>
</feature>
<evidence type="ECO:0000256" key="6">
    <source>
        <dbReference type="ARBA" id="ARBA00022692"/>
    </source>
</evidence>
<dbReference type="Pfam" id="PF01794">
    <property type="entry name" value="Ferric_reduct"/>
    <property type="match status" value="1"/>
</dbReference>
<keyword evidence="14 15" id="KW-0472">Membrane</keyword>
<comment type="subcellular location">
    <subcellularLocation>
        <location evidence="2">Membrane</location>
        <topology evidence="2">Multi-pass membrane protein</topology>
    </subcellularLocation>
</comment>
<keyword evidence="16" id="KW-0732">Signal</keyword>
<dbReference type="PANTHER" id="PTHR32361:SF25">
    <property type="entry name" value="FERRIC_CUPRIC REDUCTASE TRANSMEMBRANE COMPONENT 1"/>
    <property type="match status" value="1"/>
</dbReference>
<name>A0A9P8QBX8_WICPI</name>
<feature type="domain" description="Ferric reductase NAD binding" evidence="19">
    <location>
        <begin position="546"/>
        <end position="713"/>
    </location>
</feature>
<dbReference type="PANTHER" id="PTHR32361">
    <property type="entry name" value="FERRIC/CUPRIC REDUCTASE TRANSMEMBRANE COMPONENT"/>
    <property type="match status" value="1"/>
</dbReference>
<dbReference type="InterPro" id="IPR051410">
    <property type="entry name" value="Ferric/Cupric_Reductase"/>
</dbReference>
<protein>
    <recommendedName>
        <fullName evidence="22">FAD-binding FR-type domain-containing protein</fullName>
    </recommendedName>
</protein>
<dbReference type="GO" id="GO:0006879">
    <property type="term" value="P:intracellular iron ion homeostasis"/>
    <property type="evidence" value="ECO:0007669"/>
    <property type="project" value="TreeGrafter"/>
</dbReference>
<evidence type="ECO:0000256" key="10">
    <source>
        <dbReference type="ARBA" id="ARBA00022989"/>
    </source>
</evidence>
<keyword evidence="6 15" id="KW-0812">Transmembrane</keyword>
<dbReference type="InterPro" id="IPR013112">
    <property type="entry name" value="FAD-bd_8"/>
</dbReference>
<feature type="domain" description="Ferric oxidoreductase" evidence="17">
    <location>
        <begin position="280"/>
        <end position="392"/>
    </location>
</feature>
<feature type="transmembrane region" description="Helical" evidence="15">
    <location>
        <begin position="170"/>
        <end position="196"/>
    </location>
</feature>
<evidence type="ECO:0000256" key="13">
    <source>
        <dbReference type="ARBA" id="ARBA00023065"/>
    </source>
</evidence>
<keyword evidence="8" id="KW-0521">NADP</keyword>
<gene>
    <name evidence="20" type="ORF">WICPIJ_002418</name>
</gene>
<evidence type="ECO:0000256" key="9">
    <source>
        <dbReference type="ARBA" id="ARBA00022982"/>
    </source>
</evidence>
<evidence type="ECO:0000256" key="16">
    <source>
        <dbReference type="SAM" id="SignalP"/>
    </source>
</evidence>
<dbReference type="OrthoDB" id="167398at2759"/>
<dbReference type="GO" id="GO:0000293">
    <property type="term" value="F:ferric-chelate reductase activity"/>
    <property type="evidence" value="ECO:0007669"/>
    <property type="project" value="UniProtKB-ARBA"/>
</dbReference>
<dbReference type="GO" id="GO:0006826">
    <property type="term" value="P:iron ion transport"/>
    <property type="evidence" value="ECO:0007669"/>
    <property type="project" value="TreeGrafter"/>
</dbReference>
<evidence type="ECO:0000313" key="20">
    <source>
        <dbReference type="EMBL" id="KAH3686619.1"/>
    </source>
</evidence>
<sequence>MKPHSLIPSSYLIVSLLVGLLYQTQPTQSLVILDSILATKCIYYMKQFNWGCNSTSQSAKYYSCRCHNEQWISSIGNCIESEGLNMTQGERDQAYRHVRQRCQNKGRIDYSVDVLKYFQTQGLAQLREANDQDKKTLITEGVVLGVNSTGFQLSKTTFDHLQSQVIRSQWFAWGYVWIICALIFIGMVVNLLNLVWVKNRLPLVKRPFDLLQVKFNNNVPGFLKYFLPTNISDTLIISLFLIYQILATTTGYTILLPNLYQNTHTYQLLDFIGYRSALNSFSMIPLLFFFGIRNNPFIQLTGITITRFLTFHKVLAWSMTIQALIHSLVWTIYTVIEGDYASWAVDLYWQCGIIGMVCPFLIIGFSHSWVRSTCYELFLLVHQSFSVLFIAMMWYHCNIMGWMGWIYATIVIWGYDRIVRFVSVLMNGGVKPCKLTKLNDELIRVVVEAPNSERESIWHSGAFAYLYFLDLKLRFYQSHPFSVMRSQRVKDRNCFVFVIQVKRGITKKLLQVLDSSHVTSDSKYVNVLMEGPYGAYKPLNQHDQYIFIAGGIGFTAVYSHIVELIQSREKAVVKLYWVVRSDKYWGFFKEDLDYLLDYGVEVVVYVTRNNKKSSGVKSDSHELETFGVSPFDSQEDYEQEQLLQSHDKPTENQLQTIHLPNKRPSLTRIVNEAILPSANSTSDYTEHDISRQTASTLFISSGPKSFNETVRIQVGLLKQGDKFQNIVDFREESFEF</sequence>
<feature type="transmembrane region" description="Helical" evidence="15">
    <location>
        <begin position="347"/>
        <end position="365"/>
    </location>
</feature>
<evidence type="ECO:0000256" key="7">
    <source>
        <dbReference type="ARBA" id="ARBA00022827"/>
    </source>
</evidence>
<feature type="chain" id="PRO_5040354616" description="FAD-binding FR-type domain-containing protein" evidence="16">
    <location>
        <begin position="30"/>
        <end position="736"/>
    </location>
</feature>
<evidence type="ECO:0000256" key="5">
    <source>
        <dbReference type="ARBA" id="ARBA00022630"/>
    </source>
</evidence>
<evidence type="ECO:0008006" key="22">
    <source>
        <dbReference type="Google" id="ProtNLM"/>
    </source>
</evidence>
<keyword evidence="21" id="KW-1185">Reference proteome</keyword>
<keyword evidence="9" id="KW-0249">Electron transport</keyword>
<dbReference type="CDD" id="cd06186">
    <property type="entry name" value="NOX_Duox_like_FAD_NADP"/>
    <property type="match status" value="1"/>
</dbReference>
<keyword evidence="13" id="KW-0406">Ion transport</keyword>
<proteinExistence type="predicted"/>
<keyword evidence="4" id="KW-0349">Heme</keyword>
<feature type="transmembrane region" description="Helical" evidence="15">
    <location>
        <begin position="377"/>
        <end position="396"/>
    </location>
</feature>
<keyword evidence="4" id="KW-0479">Metal-binding</keyword>
<comment type="cofactor">
    <cofactor evidence="1">
        <name>FAD</name>
        <dbReference type="ChEBI" id="CHEBI:57692"/>
    </cofactor>
</comment>
<dbReference type="GO" id="GO:0005886">
    <property type="term" value="C:plasma membrane"/>
    <property type="evidence" value="ECO:0007669"/>
    <property type="project" value="TreeGrafter"/>
</dbReference>
<dbReference type="Pfam" id="PF08022">
    <property type="entry name" value="FAD_binding_8"/>
    <property type="match status" value="1"/>
</dbReference>
<feature type="transmembrane region" description="Helical" evidence="15">
    <location>
        <begin position="272"/>
        <end position="293"/>
    </location>
</feature>
<evidence type="ECO:0000256" key="11">
    <source>
        <dbReference type="ARBA" id="ARBA00023002"/>
    </source>
</evidence>
<evidence type="ECO:0000256" key="4">
    <source>
        <dbReference type="ARBA" id="ARBA00022617"/>
    </source>
</evidence>
<dbReference type="GO" id="GO:0015677">
    <property type="term" value="P:copper ion import"/>
    <property type="evidence" value="ECO:0007669"/>
    <property type="project" value="TreeGrafter"/>
</dbReference>
<feature type="transmembrane region" description="Helical" evidence="15">
    <location>
        <begin position="402"/>
        <end position="419"/>
    </location>
</feature>
<evidence type="ECO:0000259" key="18">
    <source>
        <dbReference type="Pfam" id="PF08022"/>
    </source>
</evidence>
<evidence type="ECO:0000256" key="12">
    <source>
        <dbReference type="ARBA" id="ARBA00023004"/>
    </source>
</evidence>
<feature type="transmembrane region" description="Helical" evidence="15">
    <location>
        <begin position="234"/>
        <end position="260"/>
    </location>
</feature>
<evidence type="ECO:0000256" key="3">
    <source>
        <dbReference type="ARBA" id="ARBA00022448"/>
    </source>
</evidence>